<proteinExistence type="predicted"/>
<keyword evidence="2" id="KW-0472">Membrane</keyword>
<keyword evidence="2" id="KW-1133">Transmembrane helix</keyword>
<name>A0A841CB86_9PSEU</name>
<dbReference type="Proteomes" id="UP000547510">
    <property type="component" value="Unassembled WGS sequence"/>
</dbReference>
<organism evidence="3 4">
    <name type="scientific">Saccharothrix tamanrassetensis</name>
    <dbReference type="NCBI Taxonomy" id="1051531"/>
    <lineage>
        <taxon>Bacteria</taxon>
        <taxon>Bacillati</taxon>
        <taxon>Actinomycetota</taxon>
        <taxon>Actinomycetes</taxon>
        <taxon>Pseudonocardiales</taxon>
        <taxon>Pseudonocardiaceae</taxon>
        <taxon>Saccharothrix</taxon>
    </lineage>
</organism>
<gene>
    <name evidence="3" type="ORF">FHS29_002363</name>
</gene>
<keyword evidence="4" id="KW-1185">Reference proteome</keyword>
<sequence>MDPISGLTAGGHSMSGRLTYYVALQLTSVVLPGAVALTELTLLGVHFYPHQGHDVTFLLSGLAKVQGSGAILFAALGIGASFVIGYATRATGFALTGRVERAATWLTRRRNRPVHSDLARVRHVLGDDLADELPSLHPALRHVDPATATAPTPATARAAIPATPTPDTPDTPTPDTPETPTPDAPTPGAATADDLRTAPTLPAGGAHRGDGSVHAFEYSKLWLRRFSPVLNVDSMEIEINILVSTVLPFALAAVEAVVFPRLPPAFRLVVVGVCVVAVVVVLRQAIRLRQAERWYAIRNVAFDLSMRRAATRYPEAIEEPGTQPG</sequence>
<feature type="compositionally biased region" description="Pro residues" evidence="1">
    <location>
        <begin position="163"/>
        <end position="185"/>
    </location>
</feature>
<dbReference type="AlphaFoldDB" id="A0A841CB86"/>
<feature type="region of interest" description="Disordered" evidence="1">
    <location>
        <begin position="146"/>
        <end position="206"/>
    </location>
</feature>
<feature type="transmembrane region" description="Helical" evidence="2">
    <location>
        <begin position="239"/>
        <end position="259"/>
    </location>
</feature>
<evidence type="ECO:0000313" key="3">
    <source>
        <dbReference type="EMBL" id="MBB5955782.1"/>
    </source>
</evidence>
<evidence type="ECO:0000256" key="2">
    <source>
        <dbReference type="SAM" id="Phobius"/>
    </source>
</evidence>
<feature type="compositionally biased region" description="Low complexity" evidence="1">
    <location>
        <begin position="146"/>
        <end position="162"/>
    </location>
</feature>
<feature type="transmembrane region" description="Helical" evidence="2">
    <location>
        <begin position="68"/>
        <end position="88"/>
    </location>
</feature>
<protein>
    <submittedName>
        <fullName evidence="3">Uncharacterized protein</fullName>
    </submittedName>
</protein>
<reference evidence="3 4" key="1">
    <citation type="submission" date="2020-08" db="EMBL/GenBank/DDBJ databases">
        <title>Genomic Encyclopedia of Type Strains, Phase III (KMG-III): the genomes of soil and plant-associated and newly described type strains.</title>
        <authorList>
            <person name="Whitman W."/>
        </authorList>
    </citation>
    <scope>NUCLEOTIDE SEQUENCE [LARGE SCALE GENOMIC DNA]</scope>
    <source>
        <strain evidence="3 4">CECT 8640</strain>
    </source>
</reference>
<dbReference type="RefSeq" id="WP_184690592.1">
    <property type="nucleotide sequence ID" value="NZ_JACHJN010000003.1"/>
</dbReference>
<dbReference type="EMBL" id="JACHJN010000003">
    <property type="protein sequence ID" value="MBB5955782.1"/>
    <property type="molecule type" value="Genomic_DNA"/>
</dbReference>
<feature type="transmembrane region" description="Helical" evidence="2">
    <location>
        <begin position="21"/>
        <end position="48"/>
    </location>
</feature>
<feature type="transmembrane region" description="Helical" evidence="2">
    <location>
        <begin position="265"/>
        <end position="286"/>
    </location>
</feature>
<keyword evidence="2" id="KW-0812">Transmembrane</keyword>
<comment type="caution">
    <text evidence="3">The sequence shown here is derived from an EMBL/GenBank/DDBJ whole genome shotgun (WGS) entry which is preliminary data.</text>
</comment>
<evidence type="ECO:0000256" key="1">
    <source>
        <dbReference type="SAM" id="MobiDB-lite"/>
    </source>
</evidence>
<evidence type="ECO:0000313" key="4">
    <source>
        <dbReference type="Proteomes" id="UP000547510"/>
    </source>
</evidence>
<accession>A0A841CB86</accession>